<accession>A0A840S3B9</accession>
<proteinExistence type="predicted"/>
<keyword evidence="2" id="KW-1185">Reference proteome</keyword>
<evidence type="ECO:0000313" key="2">
    <source>
        <dbReference type="Proteomes" id="UP000554837"/>
    </source>
</evidence>
<evidence type="ECO:0000313" key="1">
    <source>
        <dbReference type="EMBL" id="MBB5204032.1"/>
    </source>
</evidence>
<dbReference type="EMBL" id="JACHHO010000001">
    <property type="protein sequence ID" value="MBB5204032.1"/>
    <property type="molecule type" value="Genomic_DNA"/>
</dbReference>
<organism evidence="1 2">
    <name type="scientific">Inhella inkyongensis</name>
    <dbReference type="NCBI Taxonomy" id="392593"/>
    <lineage>
        <taxon>Bacteria</taxon>
        <taxon>Pseudomonadati</taxon>
        <taxon>Pseudomonadota</taxon>
        <taxon>Betaproteobacteria</taxon>
        <taxon>Burkholderiales</taxon>
        <taxon>Sphaerotilaceae</taxon>
        <taxon>Inhella</taxon>
    </lineage>
</organism>
<gene>
    <name evidence="1" type="ORF">HNQ51_001325</name>
</gene>
<reference evidence="1 2" key="1">
    <citation type="submission" date="2020-08" db="EMBL/GenBank/DDBJ databases">
        <title>Genomic Encyclopedia of Type Strains, Phase IV (KMG-IV): sequencing the most valuable type-strain genomes for metagenomic binning, comparative biology and taxonomic classification.</title>
        <authorList>
            <person name="Goeker M."/>
        </authorList>
    </citation>
    <scope>NUCLEOTIDE SEQUENCE [LARGE SCALE GENOMIC DNA]</scope>
    <source>
        <strain evidence="1 2">DSM 23958</strain>
    </source>
</reference>
<dbReference type="Proteomes" id="UP000554837">
    <property type="component" value="Unassembled WGS sequence"/>
</dbReference>
<comment type="caution">
    <text evidence="1">The sequence shown here is derived from an EMBL/GenBank/DDBJ whole genome shotgun (WGS) entry which is preliminary data.</text>
</comment>
<name>A0A840S3B9_9BURK</name>
<protein>
    <submittedName>
        <fullName evidence="1">Uncharacterized protein</fullName>
    </submittedName>
</protein>
<dbReference type="AlphaFoldDB" id="A0A840S3B9"/>
<sequence length="38" mass="4127">MKRTAALLAGLALIGLAWLGWSDPTLMHRLADAVRSCF</sequence>